<keyword evidence="3 5" id="KW-0722">Serine protease inhibitor</keyword>
<dbReference type="PANTHER" id="PTHR33479">
    <property type="entry name" value="BOWMAN-BIRK TYPE BRAN TRYPSIN INHIBITOR"/>
    <property type="match status" value="1"/>
</dbReference>
<dbReference type="InterPro" id="IPR000877">
    <property type="entry name" value="Prot_inh_BBI"/>
</dbReference>
<dbReference type="PANTHER" id="PTHR33479:SF4">
    <property type="entry name" value="BOWMAN-BIRK TYPE TRYPSIN INHIBITOR"/>
    <property type="match status" value="1"/>
</dbReference>
<dbReference type="InterPro" id="IPR035995">
    <property type="entry name" value="Bowman-Birk_prot_inh"/>
</dbReference>
<keyword evidence="11" id="KW-1267">Proteomics identification</keyword>
<evidence type="ECO:0000313" key="8">
    <source>
        <dbReference type="EMBL" id="ONM36425.1"/>
    </source>
</evidence>
<dbReference type="EnsemblPlants" id="Zm00001eb147980_T001">
    <property type="protein sequence ID" value="Zm00001eb147980_P001"/>
    <property type="gene ID" value="Zm00001eb147980"/>
</dbReference>
<keyword evidence="2 5" id="KW-0646">Protease inhibitor</keyword>
<reference evidence="9" key="2">
    <citation type="submission" date="2019-07" db="EMBL/GenBank/DDBJ databases">
        <authorList>
            <person name="Seetharam A."/>
            <person name="Woodhouse M."/>
            <person name="Cannon E."/>
        </authorList>
    </citation>
    <scope>NUCLEOTIDE SEQUENCE [LARGE SCALE GENOMIC DNA]</scope>
    <source>
        <strain evidence="9">cv. B73</strain>
    </source>
</reference>
<proteinExistence type="evidence at protein level"/>
<dbReference type="ExpressionAtlas" id="A0A1D6N760">
    <property type="expression patterns" value="baseline and differential"/>
</dbReference>
<evidence type="ECO:0000256" key="3">
    <source>
        <dbReference type="ARBA" id="ARBA00022900"/>
    </source>
</evidence>
<dbReference type="SUPFAM" id="SSF57247">
    <property type="entry name" value="Bowman-Birk inhibitor, BBI"/>
    <property type="match status" value="1"/>
</dbReference>
<feature type="signal peptide" evidence="6">
    <location>
        <begin position="1"/>
        <end position="24"/>
    </location>
</feature>
<evidence type="ECO:0000256" key="6">
    <source>
        <dbReference type="SAM" id="SignalP"/>
    </source>
</evidence>
<keyword evidence="10" id="KW-1185">Reference proteome</keyword>
<organism evidence="8">
    <name type="scientific">Zea mays</name>
    <name type="common">Maize</name>
    <dbReference type="NCBI Taxonomy" id="4577"/>
    <lineage>
        <taxon>Eukaryota</taxon>
        <taxon>Viridiplantae</taxon>
        <taxon>Streptophyta</taxon>
        <taxon>Embryophyta</taxon>
        <taxon>Tracheophyta</taxon>
        <taxon>Spermatophyta</taxon>
        <taxon>Magnoliopsida</taxon>
        <taxon>Liliopsida</taxon>
        <taxon>Poales</taxon>
        <taxon>Poaceae</taxon>
        <taxon>PACMAD clade</taxon>
        <taxon>Panicoideae</taxon>
        <taxon>Andropogonodae</taxon>
        <taxon>Andropogoneae</taxon>
        <taxon>Tripsacinae</taxon>
        <taxon>Zea</taxon>
    </lineage>
</organism>
<keyword evidence="4" id="KW-1015">Disulfide bond</keyword>
<feature type="chain" id="PRO_5010807295" evidence="6">
    <location>
        <begin position="25"/>
        <end position="108"/>
    </location>
</feature>
<dbReference type="SMART" id="SM00269">
    <property type="entry name" value="BowB"/>
    <property type="match status" value="1"/>
</dbReference>
<evidence type="ECO:0000256" key="5">
    <source>
        <dbReference type="RuleBase" id="RU003856"/>
    </source>
</evidence>
<evidence type="ECO:0000313" key="9">
    <source>
        <dbReference type="EnsemblPlants" id="Zm00001eb147980_P001"/>
    </source>
</evidence>
<dbReference type="OMA" id="CCDKCGI"/>
<dbReference type="eggNOG" id="ENOG502R4C2">
    <property type="taxonomic scope" value="Eukaryota"/>
</dbReference>
<evidence type="ECO:0000313" key="10">
    <source>
        <dbReference type="Proteomes" id="UP000007305"/>
    </source>
</evidence>
<feature type="domain" description="Bowman-Birk serine protease inhibitors family" evidence="7">
    <location>
        <begin position="44"/>
        <end position="99"/>
    </location>
</feature>
<dbReference type="AlphaFoldDB" id="A0A1D6N760"/>
<dbReference type="GO" id="GO:0005576">
    <property type="term" value="C:extracellular region"/>
    <property type="evidence" value="ECO:0007669"/>
    <property type="project" value="InterPro"/>
</dbReference>
<reference evidence="8 10" key="1">
    <citation type="submission" date="2015-12" db="EMBL/GenBank/DDBJ databases">
        <title>Update maize B73 reference genome by single molecule sequencing technologies.</title>
        <authorList>
            <consortium name="Maize Genome Sequencing Project"/>
            <person name="Ware D."/>
        </authorList>
    </citation>
    <scope>NUCLEOTIDE SEQUENCE [LARGE SCALE GENOMIC DNA]</scope>
    <source>
        <strain evidence="10">cv. B73</strain>
        <tissue evidence="8">Seedling</tissue>
    </source>
</reference>
<name>A0A1D6N760_MAIZE</name>
<dbReference type="SMR" id="A0A1D6N760"/>
<evidence type="ECO:0000259" key="7">
    <source>
        <dbReference type="SMART" id="SM00269"/>
    </source>
</evidence>
<dbReference type="PaxDb" id="4577-GRMZM2G007928_P01"/>
<dbReference type="Gene3D" id="2.10.69.10">
    <property type="entry name" value="Cysteine Protease (Bromelain) Inhibitor, subunit H"/>
    <property type="match status" value="1"/>
</dbReference>
<protein>
    <submittedName>
        <fullName evidence="8">Bowman-birk inhibitor1</fullName>
    </submittedName>
</protein>
<evidence type="ECO:0000256" key="2">
    <source>
        <dbReference type="ARBA" id="ARBA00022690"/>
    </source>
</evidence>
<dbReference type="RefSeq" id="NP_001148299.2">
    <property type="nucleotide sequence ID" value="NM_001154827.2"/>
</dbReference>
<dbReference type="Gramene" id="Zm00001eb147980_T001">
    <property type="protein sequence ID" value="Zm00001eb147980_P001"/>
    <property type="gene ID" value="Zm00001eb147980"/>
</dbReference>
<dbReference type="OrthoDB" id="739291at2759"/>
<dbReference type="EMBL" id="CM007649">
    <property type="protein sequence ID" value="ONM36425.1"/>
    <property type="molecule type" value="Genomic_DNA"/>
</dbReference>
<evidence type="ECO:0007829" key="11">
    <source>
        <dbReference type="PeptideAtlas" id="A0A1D6N760"/>
    </source>
</evidence>
<evidence type="ECO:0000256" key="4">
    <source>
        <dbReference type="ARBA" id="ARBA00023157"/>
    </source>
</evidence>
<dbReference type="Proteomes" id="UP000007305">
    <property type="component" value="Chromosome 3"/>
</dbReference>
<keyword evidence="6" id="KW-0732">Signal</keyword>
<sequence length="108" mass="11972">MRPQVLLVALAVFAVLVALPLGKAHEEEEEEGLELEASRRRWPCCDQCGICTRSQPPICECRDTSTTGCHPACKACALSISDGLFVCKDKIVNFCKRRCTRRTDDDDA</sequence>
<dbReference type="CDD" id="cd00023">
    <property type="entry name" value="BBI"/>
    <property type="match status" value="1"/>
</dbReference>
<gene>
    <name evidence="9" type="primary">LOC100281908</name>
    <name evidence="8" type="ORF">ZEAMMB73_Zm00001d042867</name>
</gene>
<dbReference type="Pfam" id="PF00228">
    <property type="entry name" value="Bowman-Birk_leg"/>
    <property type="match status" value="1"/>
</dbReference>
<accession>A0A1D6N760</accession>
<comment type="similarity">
    <text evidence="1 5">Belongs to the Bowman-Birk serine protease inhibitor family.</text>
</comment>
<reference evidence="9" key="3">
    <citation type="submission" date="2021-05" db="UniProtKB">
        <authorList>
            <consortium name="EnsemblPlants"/>
        </authorList>
    </citation>
    <scope>IDENTIFICATION</scope>
    <source>
        <strain evidence="9">cv. B73</strain>
    </source>
</reference>
<dbReference type="GO" id="GO:0004867">
    <property type="term" value="F:serine-type endopeptidase inhibitor activity"/>
    <property type="evidence" value="ECO:0007669"/>
    <property type="project" value="UniProtKB-KW"/>
</dbReference>
<evidence type="ECO:0000256" key="1">
    <source>
        <dbReference type="ARBA" id="ARBA00008506"/>
    </source>
</evidence>
<dbReference type="GeneID" id="100281908"/>